<organism evidence="4 5">
    <name type="scientific">Quercus rubra</name>
    <name type="common">Northern red oak</name>
    <name type="synonym">Quercus borealis</name>
    <dbReference type="NCBI Taxonomy" id="3512"/>
    <lineage>
        <taxon>Eukaryota</taxon>
        <taxon>Viridiplantae</taxon>
        <taxon>Streptophyta</taxon>
        <taxon>Embryophyta</taxon>
        <taxon>Tracheophyta</taxon>
        <taxon>Spermatophyta</taxon>
        <taxon>Magnoliopsida</taxon>
        <taxon>eudicotyledons</taxon>
        <taxon>Gunneridae</taxon>
        <taxon>Pentapetalae</taxon>
        <taxon>rosids</taxon>
        <taxon>fabids</taxon>
        <taxon>Fagales</taxon>
        <taxon>Fagaceae</taxon>
        <taxon>Quercus</taxon>
    </lineage>
</organism>
<name>A0AAN7J307_QUERU</name>
<evidence type="ECO:0000256" key="1">
    <source>
        <dbReference type="ARBA" id="ARBA00022857"/>
    </source>
</evidence>
<dbReference type="GO" id="GO:0005737">
    <property type="term" value="C:cytoplasm"/>
    <property type="evidence" value="ECO:0007669"/>
    <property type="project" value="TreeGrafter"/>
</dbReference>
<dbReference type="InterPro" id="IPR023210">
    <property type="entry name" value="NADP_OxRdtase_dom"/>
</dbReference>
<keyword evidence="5" id="KW-1185">Reference proteome</keyword>
<dbReference type="PANTHER" id="PTHR43625:SF99">
    <property type="entry name" value="ALDO-KETO REDUCTASE 1-RELATED"/>
    <property type="match status" value="1"/>
</dbReference>
<accession>A0AAN7J307</accession>
<dbReference type="CDD" id="cd19145">
    <property type="entry name" value="AKR_AKR13D1"/>
    <property type="match status" value="1"/>
</dbReference>
<reference evidence="4 5" key="1">
    <citation type="journal article" date="2023" name="G3 (Bethesda)">
        <title>A haplotype-resolved chromosome-scale genome for Quercus rubra L. provides insights into the genetics of adaptive traits for red oak species.</title>
        <authorList>
            <person name="Kapoor B."/>
            <person name="Jenkins J."/>
            <person name="Schmutz J."/>
            <person name="Zhebentyayeva T."/>
            <person name="Kuelheim C."/>
            <person name="Coggeshall M."/>
            <person name="Heim C."/>
            <person name="Lasky J.R."/>
            <person name="Leites L."/>
            <person name="Islam-Faridi N."/>
            <person name="Romero-Severson J."/>
            <person name="DeLeo V.L."/>
            <person name="Lucas S.M."/>
            <person name="Lazic D."/>
            <person name="Gailing O."/>
            <person name="Carlson J."/>
            <person name="Staton M."/>
        </authorList>
    </citation>
    <scope>NUCLEOTIDE SEQUENCE [LARGE SCALE GENOMIC DNA]</scope>
    <source>
        <strain evidence="4">Pseudo-F2</strain>
    </source>
</reference>
<dbReference type="InterPro" id="IPR036812">
    <property type="entry name" value="NAD(P)_OxRdtase_dom_sf"/>
</dbReference>
<dbReference type="SUPFAM" id="SSF51430">
    <property type="entry name" value="NAD(P)-linked oxidoreductase"/>
    <property type="match status" value="1"/>
</dbReference>
<dbReference type="Gene3D" id="3.20.20.100">
    <property type="entry name" value="NADP-dependent oxidoreductase domain"/>
    <property type="match status" value="1"/>
</dbReference>
<dbReference type="InterPro" id="IPR050791">
    <property type="entry name" value="Aldo-Keto_reductase"/>
</dbReference>
<evidence type="ECO:0000259" key="3">
    <source>
        <dbReference type="Pfam" id="PF00248"/>
    </source>
</evidence>
<keyword evidence="1" id="KW-0521">NADP</keyword>
<dbReference type="EMBL" id="JAXUIC010000003">
    <property type="protein sequence ID" value="KAK4596367.1"/>
    <property type="molecule type" value="Genomic_DNA"/>
</dbReference>
<dbReference type="Proteomes" id="UP001324115">
    <property type="component" value="Unassembled WGS sequence"/>
</dbReference>
<proteinExistence type="predicted"/>
<evidence type="ECO:0000313" key="4">
    <source>
        <dbReference type="EMBL" id="KAK4596367.1"/>
    </source>
</evidence>
<protein>
    <recommendedName>
        <fullName evidence="3">NADP-dependent oxidoreductase domain-containing protein</fullName>
    </recommendedName>
</protein>
<gene>
    <name evidence="4" type="ORF">RGQ29_014412</name>
</gene>
<sequence length="330" mass="37250">MSLTGVYNSPLPEEDGIAVIKYAFSKGITFFDSSDIYGPHTNEILLGKALKLLPREKIQIATKFGIQRIGYPQMEVNSRPEYVRSCCEASLKRLDVEYIDLYYQHRVDKKVPIEETVGELKKLVEEGKVKYIGLSEASPDTIRRAHAVHPITALQMEWSLWTRDIEEEIIPLCRELGIGIVPYSPLGRGFFAGKGVVENLAANSILDSHPRYQGENLDKNKTIFSRIEGLARKHQCTPAQLALAWVLKQGDDIVAIPGTTKIKNLENNIGSLKVKLTEEDLKDISDAVPMEEVAGGRSFQNTDHFLWKFGNTPPNNYFSFYTWMMSILLK</sequence>
<evidence type="ECO:0000256" key="2">
    <source>
        <dbReference type="ARBA" id="ARBA00023002"/>
    </source>
</evidence>
<feature type="domain" description="NADP-dependent oxidoreductase" evidence="3">
    <location>
        <begin position="4"/>
        <end position="286"/>
    </location>
</feature>
<dbReference type="Pfam" id="PF00248">
    <property type="entry name" value="Aldo_ket_red"/>
    <property type="match status" value="1"/>
</dbReference>
<dbReference type="PANTHER" id="PTHR43625">
    <property type="entry name" value="AFLATOXIN B1 ALDEHYDE REDUCTASE"/>
    <property type="match status" value="1"/>
</dbReference>
<comment type="caution">
    <text evidence="4">The sequence shown here is derived from an EMBL/GenBank/DDBJ whole genome shotgun (WGS) entry which is preliminary data.</text>
</comment>
<keyword evidence="2" id="KW-0560">Oxidoreductase</keyword>
<evidence type="ECO:0000313" key="5">
    <source>
        <dbReference type="Proteomes" id="UP001324115"/>
    </source>
</evidence>
<dbReference type="AlphaFoldDB" id="A0AAN7J307"/>
<dbReference type="GO" id="GO:0016491">
    <property type="term" value="F:oxidoreductase activity"/>
    <property type="evidence" value="ECO:0007669"/>
    <property type="project" value="UniProtKB-KW"/>
</dbReference>